<evidence type="ECO:0000256" key="3">
    <source>
        <dbReference type="ARBA" id="ARBA00022517"/>
    </source>
</evidence>
<dbReference type="GO" id="GO:0005829">
    <property type="term" value="C:cytosol"/>
    <property type="evidence" value="ECO:0007669"/>
    <property type="project" value="TreeGrafter"/>
</dbReference>
<comment type="caution">
    <text evidence="17">The sequence shown here is derived from an EMBL/GenBank/DDBJ whole genome shotgun (WGS) entry which is preliminary data.</text>
</comment>
<evidence type="ECO:0000259" key="15">
    <source>
        <dbReference type="PROSITE" id="PS51194"/>
    </source>
</evidence>
<evidence type="ECO:0000256" key="2">
    <source>
        <dbReference type="ARBA" id="ARBA00012552"/>
    </source>
</evidence>
<dbReference type="InterPro" id="IPR014001">
    <property type="entry name" value="Helicase_ATP-bd"/>
</dbReference>
<dbReference type="SUPFAM" id="SSF52540">
    <property type="entry name" value="P-loop containing nucleoside triphosphate hydrolases"/>
    <property type="match status" value="1"/>
</dbReference>
<evidence type="ECO:0000313" key="18">
    <source>
        <dbReference type="Proteomes" id="UP000007148"/>
    </source>
</evidence>
<sequence length="556" mass="61138">MTVETSDSLKKHKKTKKEKKAMSSENGLPKESIGTLEMSDLNLHDTPKKEKKRKRKEADVNDTADEPLPKKARKDANANEASPSEAKLSKEERKRRKKEAKEALEATSSAVPERVQSFLTKNAITIHGDVTPILDFSQIDIPAALMETLSKFKEPTPIQACSWPPLLAGRDVVGIAETGSGKTLAFGIPALARLAATERPPKGQNINVLVVAPTRELAIQTHDTLLAAGKPLGITSVCLYGGTDKEAQKKSLKDKKLRIVVGTPGRLLDLANEGACSFEHVSFLVLDEADRMLDKGFENDIRKIIGMTAQDARQTLMFSATWPDSVRRLAASFQKDPVRITVGQDDLTANHRVEQVIDVFDDPREKDSKLLKILKQVQKKSITPGSDESRTLVFVLYKNEAPRVEQLLRGQGYSVCVLHGNVSQDARLKALNDFKTGKVGVLIATDVAARGLDIPNVGTVINYTFPLTVEDYVHRIGRTGRGGREGKSVTFFTGEKHEKALAGELAKVVRESGFDAAAEGLRQRFDMTIKKKTHNVYGAHFKEIDSTVKGTKIVFD</sequence>
<dbReference type="FunCoup" id="G4TRF8">
    <property type="interactions" value="187"/>
</dbReference>
<dbReference type="InterPro" id="IPR014014">
    <property type="entry name" value="RNA_helicase_DEAD_Q_motif"/>
</dbReference>
<dbReference type="InParanoid" id="G4TRF8"/>
<dbReference type="PROSITE" id="PS51195">
    <property type="entry name" value="Q_MOTIF"/>
    <property type="match status" value="1"/>
</dbReference>
<keyword evidence="8" id="KW-0694">RNA-binding</keyword>
<dbReference type="InterPro" id="IPR050079">
    <property type="entry name" value="DEAD_box_RNA_helicase"/>
</dbReference>
<dbReference type="InterPro" id="IPR001650">
    <property type="entry name" value="Helicase_C-like"/>
</dbReference>
<evidence type="ECO:0000256" key="1">
    <source>
        <dbReference type="ARBA" id="ARBA00004123"/>
    </source>
</evidence>
<dbReference type="Pfam" id="PF00270">
    <property type="entry name" value="DEAD"/>
    <property type="match status" value="1"/>
</dbReference>
<proteinExistence type="inferred from homology"/>
<dbReference type="EC" id="3.6.4.13" evidence="2"/>
<dbReference type="GO" id="GO:0003724">
    <property type="term" value="F:RNA helicase activity"/>
    <property type="evidence" value="ECO:0007669"/>
    <property type="project" value="UniProtKB-EC"/>
</dbReference>
<dbReference type="PROSITE" id="PS51194">
    <property type="entry name" value="HELICASE_CTER"/>
    <property type="match status" value="1"/>
</dbReference>
<name>G4TRF8_SERID</name>
<keyword evidence="4 12" id="KW-0547">Nucleotide-binding</keyword>
<protein>
    <recommendedName>
        <fullName evidence="2">RNA helicase</fullName>
        <ecNumber evidence="2">3.6.4.13</ecNumber>
    </recommendedName>
</protein>
<evidence type="ECO:0000256" key="10">
    <source>
        <dbReference type="ARBA" id="ARBA00047984"/>
    </source>
</evidence>
<dbReference type="PROSITE" id="PS51192">
    <property type="entry name" value="HELICASE_ATP_BIND_1"/>
    <property type="match status" value="1"/>
</dbReference>
<feature type="domain" description="DEAD-box RNA helicase Q" evidence="16">
    <location>
        <begin position="134"/>
        <end position="160"/>
    </location>
</feature>
<evidence type="ECO:0000259" key="16">
    <source>
        <dbReference type="PROSITE" id="PS51195"/>
    </source>
</evidence>
<evidence type="ECO:0000256" key="12">
    <source>
        <dbReference type="RuleBase" id="RU000492"/>
    </source>
</evidence>
<dbReference type="STRING" id="1109443.G4TRF8"/>
<evidence type="ECO:0000256" key="8">
    <source>
        <dbReference type="ARBA" id="ARBA00022884"/>
    </source>
</evidence>
<dbReference type="InterPro" id="IPR011545">
    <property type="entry name" value="DEAD/DEAH_box_helicase_dom"/>
</dbReference>
<organism evidence="17 18">
    <name type="scientific">Serendipita indica (strain DSM 11827)</name>
    <name type="common">Root endophyte fungus</name>
    <name type="synonym">Piriformospora indica</name>
    <dbReference type="NCBI Taxonomy" id="1109443"/>
    <lineage>
        <taxon>Eukaryota</taxon>
        <taxon>Fungi</taxon>
        <taxon>Dikarya</taxon>
        <taxon>Basidiomycota</taxon>
        <taxon>Agaricomycotina</taxon>
        <taxon>Agaricomycetes</taxon>
        <taxon>Sebacinales</taxon>
        <taxon>Serendipitaceae</taxon>
        <taxon>Serendipita</taxon>
    </lineage>
</organism>
<gene>
    <name evidence="17" type="ORF">PIIN_07854</name>
</gene>
<dbReference type="PANTHER" id="PTHR47959">
    <property type="entry name" value="ATP-DEPENDENT RNA HELICASE RHLE-RELATED"/>
    <property type="match status" value="1"/>
</dbReference>
<dbReference type="EMBL" id="CAFZ01000262">
    <property type="protein sequence ID" value="CCA73901.1"/>
    <property type="molecule type" value="Genomic_DNA"/>
</dbReference>
<dbReference type="PROSITE" id="PS00039">
    <property type="entry name" value="DEAD_ATP_HELICASE"/>
    <property type="match status" value="1"/>
</dbReference>
<keyword evidence="9" id="KW-0539">Nucleus</keyword>
<feature type="region of interest" description="Disordered" evidence="13">
    <location>
        <begin position="1"/>
        <end position="109"/>
    </location>
</feature>
<dbReference type="eggNOG" id="KOG0331">
    <property type="taxonomic scope" value="Eukaryota"/>
</dbReference>
<dbReference type="OMA" id="KKTHDMY"/>
<evidence type="ECO:0000256" key="4">
    <source>
        <dbReference type="ARBA" id="ARBA00022741"/>
    </source>
</evidence>
<evidence type="ECO:0000256" key="13">
    <source>
        <dbReference type="SAM" id="MobiDB-lite"/>
    </source>
</evidence>
<dbReference type="GO" id="GO:0005524">
    <property type="term" value="F:ATP binding"/>
    <property type="evidence" value="ECO:0007669"/>
    <property type="project" value="UniProtKB-KW"/>
</dbReference>
<dbReference type="Pfam" id="PF00271">
    <property type="entry name" value="Helicase_C"/>
    <property type="match status" value="1"/>
</dbReference>
<evidence type="ECO:0000256" key="5">
    <source>
        <dbReference type="ARBA" id="ARBA00022801"/>
    </source>
</evidence>
<evidence type="ECO:0000313" key="17">
    <source>
        <dbReference type="EMBL" id="CCA73901.1"/>
    </source>
</evidence>
<dbReference type="AlphaFoldDB" id="G4TRF8"/>
<dbReference type="InterPro" id="IPR027417">
    <property type="entry name" value="P-loop_NTPase"/>
</dbReference>
<dbReference type="Proteomes" id="UP000007148">
    <property type="component" value="Unassembled WGS sequence"/>
</dbReference>
<keyword evidence="6 12" id="KW-0347">Helicase</keyword>
<comment type="subcellular location">
    <subcellularLocation>
        <location evidence="1">Nucleus</location>
    </subcellularLocation>
</comment>
<keyword evidence="7 12" id="KW-0067">ATP-binding</keyword>
<accession>G4TRF8</accession>
<dbReference type="PANTHER" id="PTHR47959:SF1">
    <property type="entry name" value="ATP-DEPENDENT RNA HELICASE DBPA"/>
    <property type="match status" value="1"/>
</dbReference>
<feature type="compositionally biased region" description="Basic residues" evidence="13">
    <location>
        <begin position="10"/>
        <end position="19"/>
    </location>
</feature>
<dbReference type="CDD" id="cd18787">
    <property type="entry name" value="SF2_C_DEAD"/>
    <property type="match status" value="1"/>
</dbReference>
<dbReference type="GO" id="GO:0010467">
    <property type="term" value="P:gene expression"/>
    <property type="evidence" value="ECO:0007669"/>
    <property type="project" value="UniProtKB-ARBA"/>
</dbReference>
<dbReference type="InterPro" id="IPR044742">
    <property type="entry name" value="DEAD/DEAH_RhlB"/>
</dbReference>
<dbReference type="Gene3D" id="3.40.50.300">
    <property type="entry name" value="P-loop containing nucleotide triphosphate hydrolases"/>
    <property type="match status" value="2"/>
</dbReference>
<keyword evidence="18" id="KW-1185">Reference proteome</keyword>
<feature type="domain" description="Helicase C-terminal" evidence="15">
    <location>
        <begin position="369"/>
        <end position="537"/>
    </location>
</feature>
<dbReference type="CDD" id="cd00268">
    <property type="entry name" value="DEADc"/>
    <property type="match status" value="1"/>
</dbReference>
<dbReference type="SMART" id="SM00487">
    <property type="entry name" value="DEXDc"/>
    <property type="match status" value="1"/>
</dbReference>
<comment type="similarity">
    <text evidence="12">Belongs to the DEAD box helicase family.</text>
</comment>
<dbReference type="GO" id="GO:0016787">
    <property type="term" value="F:hydrolase activity"/>
    <property type="evidence" value="ECO:0007669"/>
    <property type="project" value="UniProtKB-KW"/>
</dbReference>
<comment type="catalytic activity">
    <reaction evidence="10">
        <text>ATP + H2O = ADP + phosphate + H(+)</text>
        <dbReference type="Rhea" id="RHEA:13065"/>
        <dbReference type="ChEBI" id="CHEBI:15377"/>
        <dbReference type="ChEBI" id="CHEBI:15378"/>
        <dbReference type="ChEBI" id="CHEBI:30616"/>
        <dbReference type="ChEBI" id="CHEBI:43474"/>
        <dbReference type="ChEBI" id="CHEBI:456216"/>
        <dbReference type="EC" id="3.6.4.13"/>
    </reaction>
</comment>
<evidence type="ECO:0000256" key="9">
    <source>
        <dbReference type="ARBA" id="ARBA00023242"/>
    </source>
</evidence>
<evidence type="ECO:0000256" key="11">
    <source>
        <dbReference type="PROSITE-ProRule" id="PRU00552"/>
    </source>
</evidence>
<dbReference type="InterPro" id="IPR000629">
    <property type="entry name" value="RNA-helicase_DEAD-box_CS"/>
</dbReference>
<dbReference type="SMART" id="SM00490">
    <property type="entry name" value="HELICc"/>
    <property type="match status" value="1"/>
</dbReference>
<keyword evidence="3" id="KW-0690">Ribosome biogenesis</keyword>
<evidence type="ECO:0000259" key="14">
    <source>
        <dbReference type="PROSITE" id="PS51192"/>
    </source>
</evidence>
<dbReference type="OrthoDB" id="196131at2759"/>
<evidence type="ECO:0000256" key="7">
    <source>
        <dbReference type="ARBA" id="ARBA00022840"/>
    </source>
</evidence>
<dbReference type="GO" id="GO:0003723">
    <property type="term" value="F:RNA binding"/>
    <property type="evidence" value="ECO:0007669"/>
    <property type="project" value="UniProtKB-KW"/>
</dbReference>
<dbReference type="HOGENOM" id="CLU_003041_1_5_1"/>
<reference evidence="17 18" key="1">
    <citation type="journal article" date="2011" name="PLoS Pathog.">
        <title>Endophytic Life Strategies Decoded by Genome and Transcriptome Analyses of the Mutualistic Root Symbiont Piriformospora indica.</title>
        <authorList>
            <person name="Zuccaro A."/>
            <person name="Lahrmann U."/>
            <person name="Guldener U."/>
            <person name="Langen G."/>
            <person name="Pfiffi S."/>
            <person name="Biedenkopf D."/>
            <person name="Wong P."/>
            <person name="Samans B."/>
            <person name="Grimm C."/>
            <person name="Basiewicz M."/>
            <person name="Murat C."/>
            <person name="Martin F."/>
            <person name="Kogel K.H."/>
        </authorList>
    </citation>
    <scope>NUCLEOTIDE SEQUENCE [LARGE SCALE GENOMIC DNA]</scope>
    <source>
        <strain evidence="17 18">DSM 11827</strain>
    </source>
</reference>
<dbReference type="GO" id="GO:0042254">
    <property type="term" value="P:ribosome biogenesis"/>
    <property type="evidence" value="ECO:0007669"/>
    <property type="project" value="UniProtKB-KW"/>
</dbReference>
<feature type="short sequence motif" description="Q motif" evidence="11">
    <location>
        <begin position="134"/>
        <end position="160"/>
    </location>
</feature>
<keyword evidence="5 12" id="KW-0378">Hydrolase</keyword>
<dbReference type="GO" id="GO:0005634">
    <property type="term" value="C:nucleus"/>
    <property type="evidence" value="ECO:0007669"/>
    <property type="project" value="UniProtKB-SubCell"/>
</dbReference>
<feature type="domain" description="Helicase ATP-binding" evidence="14">
    <location>
        <begin position="163"/>
        <end position="340"/>
    </location>
</feature>
<evidence type="ECO:0000256" key="6">
    <source>
        <dbReference type="ARBA" id="ARBA00022806"/>
    </source>
</evidence>